<organism evidence="2 3">
    <name type="scientific">Corynespora cassiicola Philippines</name>
    <dbReference type="NCBI Taxonomy" id="1448308"/>
    <lineage>
        <taxon>Eukaryota</taxon>
        <taxon>Fungi</taxon>
        <taxon>Dikarya</taxon>
        <taxon>Ascomycota</taxon>
        <taxon>Pezizomycotina</taxon>
        <taxon>Dothideomycetes</taxon>
        <taxon>Pleosporomycetidae</taxon>
        <taxon>Pleosporales</taxon>
        <taxon>Corynesporascaceae</taxon>
        <taxon>Corynespora</taxon>
    </lineage>
</organism>
<name>A0A2T2NYT1_CORCC</name>
<gene>
    <name evidence="2" type="ORF">BS50DRAFT_443067</name>
</gene>
<accession>A0A2T2NYT1</accession>
<feature type="domain" description="Heterokaryon incompatibility" evidence="1">
    <location>
        <begin position="41"/>
        <end position="124"/>
    </location>
</feature>
<dbReference type="InterPro" id="IPR010730">
    <property type="entry name" value="HET"/>
</dbReference>
<dbReference type="STRING" id="1448308.A0A2T2NYT1"/>
<reference evidence="2 3" key="1">
    <citation type="journal article" date="2018" name="Front. Microbiol.">
        <title>Genome-Wide Analysis of Corynespora cassiicola Leaf Fall Disease Putative Effectors.</title>
        <authorList>
            <person name="Lopez D."/>
            <person name="Ribeiro S."/>
            <person name="Label P."/>
            <person name="Fumanal B."/>
            <person name="Venisse J.S."/>
            <person name="Kohler A."/>
            <person name="de Oliveira R.R."/>
            <person name="Labutti K."/>
            <person name="Lipzen A."/>
            <person name="Lail K."/>
            <person name="Bauer D."/>
            <person name="Ohm R.A."/>
            <person name="Barry K.W."/>
            <person name="Spatafora J."/>
            <person name="Grigoriev I.V."/>
            <person name="Martin F.M."/>
            <person name="Pujade-Renaud V."/>
        </authorList>
    </citation>
    <scope>NUCLEOTIDE SEQUENCE [LARGE SCALE GENOMIC DNA]</scope>
    <source>
        <strain evidence="2 3">Philippines</strain>
    </source>
</reference>
<protein>
    <submittedName>
        <fullName evidence="2">HET-domain-containing protein</fullName>
    </submittedName>
</protein>
<keyword evidence="3" id="KW-1185">Reference proteome</keyword>
<evidence type="ECO:0000259" key="1">
    <source>
        <dbReference type="Pfam" id="PF06985"/>
    </source>
</evidence>
<dbReference type="PANTHER" id="PTHR24148">
    <property type="entry name" value="ANKYRIN REPEAT DOMAIN-CONTAINING PROTEIN 39 HOMOLOG-RELATED"/>
    <property type="match status" value="1"/>
</dbReference>
<proteinExistence type="predicted"/>
<dbReference type="InterPro" id="IPR052895">
    <property type="entry name" value="HetReg/Transcr_Mod"/>
</dbReference>
<dbReference type="EMBL" id="KZ678131">
    <property type="protein sequence ID" value="PSN70582.1"/>
    <property type="molecule type" value="Genomic_DNA"/>
</dbReference>
<dbReference type="OrthoDB" id="3553147at2759"/>
<evidence type="ECO:0000313" key="3">
    <source>
        <dbReference type="Proteomes" id="UP000240883"/>
    </source>
</evidence>
<dbReference type="PANTHER" id="PTHR24148:SF82">
    <property type="entry name" value="HETEROKARYON INCOMPATIBILITY DOMAIN-CONTAINING PROTEIN"/>
    <property type="match status" value="1"/>
</dbReference>
<dbReference type="Proteomes" id="UP000240883">
    <property type="component" value="Unassembled WGS sequence"/>
</dbReference>
<evidence type="ECO:0000313" key="2">
    <source>
        <dbReference type="EMBL" id="PSN70582.1"/>
    </source>
</evidence>
<dbReference type="AlphaFoldDB" id="A0A2T2NYT1"/>
<feature type="non-terminal residue" evidence="2">
    <location>
        <position position="1"/>
    </location>
</feature>
<feature type="non-terminal residue" evidence="2">
    <location>
        <position position="124"/>
    </location>
</feature>
<sequence length="124" mass="14070">YDYRPLEHEDSIRLLELLPGAPGAPLTCKIVPNRISEKPVYEALSYVWGPQSFPKLITEIKHPADIPISTSLDGALRALRFEDKSRMLWVDAICINQHSLQERGNQVAQMGNIYRKATEVAVWL</sequence>
<dbReference type="Pfam" id="PF06985">
    <property type="entry name" value="HET"/>
    <property type="match status" value="1"/>
</dbReference>